<dbReference type="GO" id="GO:0046872">
    <property type="term" value="F:metal ion binding"/>
    <property type="evidence" value="ECO:0007669"/>
    <property type="project" value="UniProtKB-KW"/>
</dbReference>
<reference evidence="7 8" key="1">
    <citation type="submission" date="2019-04" db="EMBL/GenBank/DDBJ databases">
        <title>Aspergillus burnettii sp. nov., novel species from soil in southeast Queensland.</title>
        <authorList>
            <person name="Gilchrist C.L.M."/>
            <person name="Pitt J.I."/>
            <person name="Lange L."/>
            <person name="Lacey H.J."/>
            <person name="Vuong D."/>
            <person name="Midgley D.J."/>
            <person name="Greenfield P."/>
            <person name="Bradbury M."/>
            <person name="Lacey E."/>
            <person name="Busk P.K."/>
            <person name="Pilgaard B."/>
            <person name="Chooi Y.H."/>
            <person name="Piggott A.M."/>
        </authorList>
    </citation>
    <scope>NUCLEOTIDE SEQUENCE [LARGE SCALE GENOMIC DNA]</scope>
    <source>
        <strain evidence="7 8">FRR 5400</strain>
    </source>
</reference>
<keyword evidence="3" id="KW-0805">Transcription regulation</keyword>
<organism evidence="7 8">
    <name type="scientific">Petromyces alliaceus</name>
    <name type="common">Aspergillus alliaceus</name>
    <dbReference type="NCBI Taxonomy" id="209559"/>
    <lineage>
        <taxon>Eukaryota</taxon>
        <taxon>Fungi</taxon>
        <taxon>Dikarya</taxon>
        <taxon>Ascomycota</taxon>
        <taxon>Pezizomycotina</taxon>
        <taxon>Eurotiomycetes</taxon>
        <taxon>Eurotiomycetidae</taxon>
        <taxon>Eurotiales</taxon>
        <taxon>Aspergillaceae</taxon>
        <taxon>Aspergillus</taxon>
        <taxon>Aspergillus subgen. Circumdati</taxon>
    </lineage>
</organism>
<dbReference type="PANTHER" id="PTHR36206:SF16">
    <property type="entry name" value="TRANSCRIPTION FACTOR DOMAIN-CONTAINING PROTEIN-RELATED"/>
    <property type="match status" value="1"/>
</dbReference>
<dbReference type="Gene3D" id="3.30.559.10">
    <property type="entry name" value="Chloramphenicol acetyltransferase-like domain"/>
    <property type="match status" value="1"/>
</dbReference>
<evidence type="ECO:0000256" key="1">
    <source>
        <dbReference type="ARBA" id="ARBA00022723"/>
    </source>
</evidence>
<evidence type="ECO:0000256" key="5">
    <source>
        <dbReference type="ARBA" id="ARBA00023163"/>
    </source>
</evidence>
<keyword evidence="6" id="KW-0539">Nucleus</keyword>
<dbReference type="AlphaFoldDB" id="A0A8H5ZTH2"/>
<protein>
    <submittedName>
        <fullName evidence="7">Uncharacterized protein</fullName>
    </submittedName>
</protein>
<dbReference type="Pfam" id="PF11951">
    <property type="entry name" value="Fungal_trans_2"/>
    <property type="match status" value="1"/>
</dbReference>
<keyword evidence="5" id="KW-0804">Transcription</keyword>
<evidence type="ECO:0000313" key="7">
    <source>
        <dbReference type="EMBL" id="KAF5854859.1"/>
    </source>
</evidence>
<dbReference type="InterPro" id="IPR021858">
    <property type="entry name" value="Fun_TF"/>
</dbReference>
<evidence type="ECO:0000256" key="2">
    <source>
        <dbReference type="ARBA" id="ARBA00022833"/>
    </source>
</evidence>
<evidence type="ECO:0000313" key="8">
    <source>
        <dbReference type="Proteomes" id="UP000541154"/>
    </source>
</evidence>
<keyword evidence="1" id="KW-0479">Metal-binding</keyword>
<keyword evidence="2" id="KW-0862">Zinc</keyword>
<dbReference type="PANTHER" id="PTHR36206">
    <property type="entry name" value="ASPERCRYPTIN BIOSYNTHESIS CLUSTER-SPECIFIC TRANSCRIPTION REGULATOR ATNN-RELATED"/>
    <property type="match status" value="1"/>
</dbReference>
<evidence type="ECO:0000256" key="3">
    <source>
        <dbReference type="ARBA" id="ARBA00023015"/>
    </source>
</evidence>
<evidence type="ECO:0000256" key="6">
    <source>
        <dbReference type="ARBA" id="ARBA00023242"/>
    </source>
</evidence>
<name>A0A8H5ZTH2_PETAA</name>
<keyword evidence="8" id="KW-1185">Reference proteome</keyword>
<dbReference type="GO" id="GO:0003677">
    <property type="term" value="F:DNA binding"/>
    <property type="evidence" value="ECO:0007669"/>
    <property type="project" value="UniProtKB-KW"/>
</dbReference>
<accession>A0A8H5ZTH2</accession>
<dbReference type="InterPro" id="IPR023213">
    <property type="entry name" value="CAT-like_dom_sf"/>
</dbReference>
<sequence length="782" mass="87753">MDYHSNTLQGLLDKPLGMIASQLRTTVDPRTSSLPSHTRVLATHINRLADKPCISFGATVKPSTDIMISLWASVNWYDLDIGLGLGKPAAVRRPQFKPVECLIYFMPKRLDGEVFVALSLREEDGRTCDGYAMVVLPAAMRKGGRALARPRAYLSLNLPGATSNERRCFAFFQNHTVPMLVGYFDSHVWQQLVLQLSQAEPAVCHAAVALGALHEITEARDTVGKVAVMNGRLHDLFALEQYCRAISMLRQRLGSKDPQLRFTALICCLIFVFYEFIQEKYVTALMHLKNGMYLLANQKGYIARSSILTRLYRPLNRPSTAETALASAFAHLEIQSAHFDSPETYIRLYPTDYHLTEIQYDYLQIQSLQEAKEKLDPIINNVFRFLSTSDIRVRDKSANHLTLHIEQHKMRTNLLDHMSAFEEFLLRFSPRTEKETRSIDLIRLHHLILLMNVETFLSLSEMVFDVHVHTMEKCVDLCERIAASFRAEYADNPPNMLMDLGIIPPLSWISLKCRGFGLRRRALDVLRSWPHREGPHHSMDLMYMSREVVAIEEGGFDELMGCIPELSRRQLSRALSTGVLLPVIVPDTEGLWLAVGIPCGEVISSKAFANNSMSSLHYSAWNEPKCPSTLLSSDGFNNCIQNDPQGSENPGYGLILGIIEKQSTIQRQGWSAYSVIAVNTRALQAAQMALDLGNQSIPSTRAPDMLLESHTQYDTEGSSTSAAYCLEEIFFLTVINRHKLTIRRHDHSFKNIVGAYAVLAGGQAVSATSRSSHDPNILLGLG</sequence>
<proteinExistence type="predicted"/>
<dbReference type="EMBL" id="SPNV01000629">
    <property type="protein sequence ID" value="KAF5854859.1"/>
    <property type="molecule type" value="Genomic_DNA"/>
</dbReference>
<dbReference type="InterPro" id="IPR052360">
    <property type="entry name" value="Transcr_Regulatory_Proteins"/>
</dbReference>
<comment type="caution">
    <text evidence="7">The sequence shown here is derived from an EMBL/GenBank/DDBJ whole genome shotgun (WGS) entry which is preliminary data.</text>
</comment>
<gene>
    <name evidence="7" type="ORF">ETB97_011009</name>
</gene>
<evidence type="ECO:0000256" key="4">
    <source>
        <dbReference type="ARBA" id="ARBA00023125"/>
    </source>
</evidence>
<dbReference type="Proteomes" id="UP000541154">
    <property type="component" value="Unassembled WGS sequence"/>
</dbReference>
<keyword evidence="4" id="KW-0238">DNA-binding</keyword>